<protein>
    <submittedName>
        <fullName evidence="1">Uncharacterized protein</fullName>
    </submittedName>
</protein>
<sequence length="254" mass="28147">MKKLLKDVATSLVYLVVMLVNPLLNGVQSLRAHHWPTERRKLRLIGSPTARAARAAERERIRALVEALGAVEGVEHLLTQVLDQSTRPSTYGLDHPRDTLLVCRIHARAYFVVREDVLDVLRRIEAANVADWQANGQGPDPHGSLEHALRWYRDGGVDANGWRMDPPCLSSPGAKLTWDRPGIPPRDPIPAGPYPNRLFVLEQTPPDADAARLLDEARADGRGVVLELAFGAGWVDYCQYHKVARGGFAGRGRL</sequence>
<dbReference type="EMBL" id="QVIG01000001">
    <property type="protein sequence ID" value="RGD56648.1"/>
    <property type="molecule type" value="Genomic_DNA"/>
</dbReference>
<dbReference type="AlphaFoldDB" id="A0A372ZL98"/>
<proteinExistence type="predicted"/>
<comment type="caution">
    <text evidence="1">The sequence shown here is derived from an EMBL/GenBank/DDBJ whole genome shotgun (WGS) entry which is preliminary data.</text>
</comment>
<dbReference type="Proteomes" id="UP000263377">
    <property type="component" value="Unassembled WGS sequence"/>
</dbReference>
<accession>A0A372ZL98</accession>
<reference evidence="1 2" key="1">
    <citation type="submission" date="2018-08" db="EMBL/GenBank/DDBJ databases">
        <title>Diversity &amp; Physiological Properties of Lignin-Decomposing Actinobacteria from Soil.</title>
        <authorList>
            <person name="Roh S.G."/>
            <person name="Kim S.B."/>
        </authorList>
    </citation>
    <scope>NUCLEOTIDE SEQUENCE [LARGE SCALE GENOMIC DNA]</scope>
    <source>
        <strain evidence="1 2">MMS17-GH009</strain>
    </source>
</reference>
<evidence type="ECO:0000313" key="2">
    <source>
        <dbReference type="Proteomes" id="UP000263377"/>
    </source>
</evidence>
<organism evidence="1 2">
    <name type="scientific">Kitasatospora xanthocidica</name>
    <dbReference type="NCBI Taxonomy" id="83382"/>
    <lineage>
        <taxon>Bacteria</taxon>
        <taxon>Bacillati</taxon>
        <taxon>Actinomycetota</taxon>
        <taxon>Actinomycetes</taxon>
        <taxon>Kitasatosporales</taxon>
        <taxon>Streptomycetaceae</taxon>
        <taxon>Kitasatospora</taxon>
    </lineage>
</organism>
<evidence type="ECO:0000313" key="1">
    <source>
        <dbReference type="EMBL" id="RGD56648.1"/>
    </source>
</evidence>
<dbReference type="RefSeq" id="WP_117485187.1">
    <property type="nucleotide sequence ID" value="NZ_QVIG01000001.1"/>
</dbReference>
<name>A0A372ZL98_9ACTN</name>
<gene>
    <name evidence="1" type="ORF">DR950_01520</name>
</gene>
<keyword evidence="2" id="KW-1185">Reference proteome</keyword>